<dbReference type="FunFam" id="3.30.70.580:FF:000001">
    <property type="entry name" value="tRNA pseudouridine synthase A"/>
    <property type="match status" value="1"/>
</dbReference>
<reference evidence="9 10" key="1">
    <citation type="submission" date="2014-04" db="EMBL/GenBank/DDBJ databases">
        <title>Characterization and application of a salt tolerant electro-active bacterium.</title>
        <authorList>
            <person name="Yang L."/>
            <person name="Wei S."/>
            <person name="Tay Q.X.M."/>
        </authorList>
    </citation>
    <scope>NUCLEOTIDE SEQUENCE [LARGE SCALE GENOMIC DNA]</scope>
    <source>
        <strain evidence="9 10">LY1</strain>
    </source>
</reference>
<dbReference type="EMBL" id="JMIH01000022">
    <property type="protein sequence ID" value="KEO73351.1"/>
    <property type="molecule type" value="Genomic_DNA"/>
</dbReference>
<comment type="catalytic activity">
    <reaction evidence="4 7">
        <text>uridine(38/39/40) in tRNA = pseudouridine(38/39/40) in tRNA</text>
        <dbReference type="Rhea" id="RHEA:22376"/>
        <dbReference type="Rhea" id="RHEA-COMP:10085"/>
        <dbReference type="Rhea" id="RHEA-COMP:10087"/>
        <dbReference type="ChEBI" id="CHEBI:65314"/>
        <dbReference type="ChEBI" id="CHEBI:65315"/>
        <dbReference type="EC" id="5.4.99.12"/>
    </reaction>
</comment>
<dbReference type="InterPro" id="IPR020094">
    <property type="entry name" value="TruA/RsuA/RluB/E/F_N"/>
</dbReference>
<dbReference type="InterPro" id="IPR001406">
    <property type="entry name" value="PsdUridine_synth_TruA"/>
</dbReference>
<dbReference type="Gene3D" id="3.30.70.660">
    <property type="entry name" value="Pseudouridine synthase I, catalytic domain, C-terminal subdomain"/>
    <property type="match status" value="1"/>
</dbReference>
<dbReference type="GO" id="GO:0160147">
    <property type="term" value="F:tRNA pseudouridine(38-40) synthase activity"/>
    <property type="evidence" value="ECO:0007669"/>
    <property type="project" value="UniProtKB-EC"/>
</dbReference>
<gene>
    <name evidence="4" type="primary">truA</name>
    <name evidence="9" type="ORF">EL17_13475</name>
</gene>
<comment type="subunit">
    <text evidence="4">Homodimer.</text>
</comment>
<dbReference type="PANTHER" id="PTHR11142:SF0">
    <property type="entry name" value="TRNA PSEUDOURIDINE SYNTHASE-LIKE 1"/>
    <property type="match status" value="1"/>
</dbReference>
<protein>
    <recommendedName>
        <fullName evidence="4">tRNA pseudouridine synthase A</fullName>
        <ecNumber evidence="4">5.4.99.12</ecNumber>
    </recommendedName>
    <alternativeName>
        <fullName evidence="4">tRNA pseudouridine(38-40) synthase</fullName>
    </alternativeName>
    <alternativeName>
        <fullName evidence="4">tRNA pseudouridylate synthase I</fullName>
    </alternativeName>
    <alternativeName>
        <fullName evidence="4">tRNA-uridine isomerase I</fullName>
    </alternativeName>
</protein>
<dbReference type="STRING" id="1048983.EL17_13475"/>
<dbReference type="EC" id="5.4.99.12" evidence="4"/>
<dbReference type="PANTHER" id="PTHR11142">
    <property type="entry name" value="PSEUDOURIDYLATE SYNTHASE"/>
    <property type="match status" value="1"/>
</dbReference>
<feature type="domain" description="Pseudouridine synthase I TruA alpha/beta" evidence="8">
    <location>
        <begin position="151"/>
        <end position="246"/>
    </location>
</feature>
<comment type="similarity">
    <text evidence="1 4 7">Belongs to the tRNA pseudouridine synthase TruA family.</text>
</comment>
<dbReference type="RefSeq" id="WP_035075247.1">
    <property type="nucleotide sequence ID" value="NZ_JMIH01000022.1"/>
</dbReference>
<keyword evidence="10" id="KW-1185">Reference proteome</keyword>
<dbReference type="CDD" id="cd02570">
    <property type="entry name" value="PseudoU_synth_EcTruA"/>
    <property type="match status" value="1"/>
</dbReference>
<comment type="function">
    <text evidence="4">Formation of pseudouridine at positions 38, 39 and 40 in the anticodon stem and loop of transfer RNAs.</text>
</comment>
<evidence type="ECO:0000256" key="4">
    <source>
        <dbReference type="HAMAP-Rule" id="MF_00171"/>
    </source>
</evidence>
<proteinExistence type="inferred from homology"/>
<sequence length="251" mass="29120">MNEQYRYFVEIAYKGTAYHGWQIQQNAHSIQEEVNLAFSKILRSPVEVMGSGRTDTGVHAIQQFVHFDSILDIDSADFLKRANSILPKDIAVYAIRKVKPDVHARFQAQWRSYEYHITLRKQPFLEEQAWYCFYQVDLDKMNQAALLLLDHTDFECFSRVKTNVNNFNCKIKVAHWEQKDHHLIFHITANRFLRGMVRAIVGTLVKVGMGKMDKEDFMLVLQSQKRSKAGSSAPAHGLFLSSVTYPEDIYI</sequence>
<dbReference type="InterPro" id="IPR020103">
    <property type="entry name" value="PsdUridine_synth_cat_dom_sf"/>
</dbReference>
<dbReference type="Pfam" id="PF01416">
    <property type="entry name" value="PseudoU_synth_1"/>
    <property type="match status" value="2"/>
</dbReference>
<evidence type="ECO:0000313" key="9">
    <source>
        <dbReference type="EMBL" id="KEO73351.1"/>
    </source>
</evidence>
<dbReference type="AlphaFoldDB" id="A0A074KTP8"/>
<feature type="domain" description="Pseudouridine synthase I TruA alpha/beta" evidence="8">
    <location>
        <begin position="12"/>
        <end position="106"/>
    </location>
</feature>
<name>A0A074KTP8_9BACT</name>
<dbReference type="eggNOG" id="COG0101">
    <property type="taxonomic scope" value="Bacteria"/>
</dbReference>
<dbReference type="InterPro" id="IPR020095">
    <property type="entry name" value="PsdUridine_synth_TruA_C"/>
</dbReference>
<evidence type="ECO:0000313" key="10">
    <source>
        <dbReference type="Proteomes" id="UP000027821"/>
    </source>
</evidence>
<dbReference type="PIRSF" id="PIRSF001430">
    <property type="entry name" value="tRNA_psdUrid_synth"/>
    <property type="match status" value="1"/>
</dbReference>
<comment type="caution">
    <text evidence="9">The sequence shown here is derived from an EMBL/GenBank/DDBJ whole genome shotgun (WGS) entry which is preliminary data.</text>
</comment>
<evidence type="ECO:0000256" key="6">
    <source>
        <dbReference type="PIRSR" id="PIRSR001430-2"/>
    </source>
</evidence>
<feature type="binding site" evidence="4 6">
    <location>
        <position position="113"/>
    </location>
    <ligand>
        <name>substrate</name>
    </ligand>
</feature>
<evidence type="ECO:0000256" key="5">
    <source>
        <dbReference type="PIRSR" id="PIRSR001430-1"/>
    </source>
</evidence>
<dbReference type="HAMAP" id="MF_00171">
    <property type="entry name" value="TruA"/>
    <property type="match status" value="1"/>
</dbReference>
<dbReference type="GO" id="GO:0003723">
    <property type="term" value="F:RNA binding"/>
    <property type="evidence" value="ECO:0007669"/>
    <property type="project" value="InterPro"/>
</dbReference>
<evidence type="ECO:0000256" key="1">
    <source>
        <dbReference type="ARBA" id="ARBA00009375"/>
    </source>
</evidence>
<dbReference type="SUPFAM" id="SSF55120">
    <property type="entry name" value="Pseudouridine synthase"/>
    <property type="match status" value="1"/>
</dbReference>
<evidence type="ECO:0000256" key="2">
    <source>
        <dbReference type="ARBA" id="ARBA00022694"/>
    </source>
</evidence>
<comment type="caution">
    <text evidence="4">Lacks conserved residue(s) required for the propagation of feature annotation.</text>
</comment>
<dbReference type="Proteomes" id="UP000027821">
    <property type="component" value="Unassembled WGS sequence"/>
</dbReference>
<keyword evidence="2 4" id="KW-0819">tRNA processing</keyword>
<evidence type="ECO:0000256" key="7">
    <source>
        <dbReference type="RuleBase" id="RU003792"/>
    </source>
</evidence>
<accession>A0A074KTP8</accession>
<feature type="active site" description="Nucleophile" evidence="4 5">
    <location>
        <position position="55"/>
    </location>
</feature>
<dbReference type="NCBIfam" id="TIGR00071">
    <property type="entry name" value="hisT_truA"/>
    <property type="match status" value="1"/>
</dbReference>
<dbReference type="GO" id="GO:0031119">
    <property type="term" value="P:tRNA pseudouridine synthesis"/>
    <property type="evidence" value="ECO:0007669"/>
    <property type="project" value="UniProtKB-UniRule"/>
</dbReference>
<organism evidence="9 10">
    <name type="scientific">Anditalea andensis</name>
    <dbReference type="NCBI Taxonomy" id="1048983"/>
    <lineage>
        <taxon>Bacteria</taxon>
        <taxon>Pseudomonadati</taxon>
        <taxon>Bacteroidota</taxon>
        <taxon>Cytophagia</taxon>
        <taxon>Cytophagales</taxon>
        <taxon>Cytophagaceae</taxon>
        <taxon>Anditalea</taxon>
    </lineage>
</organism>
<dbReference type="OrthoDB" id="9811823at2"/>
<evidence type="ECO:0000256" key="3">
    <source>
        <dbReference type="ARBA" id="ARBA00023235"/>
    </source>
</evidence>
<dbReference type="InterPro" id="IPR020097">
    <property type="entry name" value="PsdUridine_synth_TruA_a/b_dom"/>
</dbReference>
<keyword evidence="3 4" id="KW-0413">Isomerase</keyword>
<dbReference type="Gene3D" id="3.30.70.580">
    <property type="entry name" value="Pseudouridine synthase I, catalytic domain, N-terminal subdomain"/>
    <property type="match status" value="1"/>
</dbReference>
<evidence type="ECO:0000259" key="8">
    <source>
        <dbReference type="Pfam" id="PF01416"/>
    </source>
</evidence>